<evidence type="ECO:0000256" key="1">
    <source>
        <dbReference type="ARBA" id="ARBA00023122"/>
    </source>
</evidence>
<accession>A0A977PJL6</accession>
<keyword evidence="5" id="KW-1185">Reference proteome</keyword>
<sequence>MVRGIAVREVMSTPVAVIDADASIREAAKKMNELGIGSLVVVKDGEIVGIVTERDLVRAIAEGADLDAPVSTIMSEEVYAVAPETSVLKALEMMRMHGVRHLPVVNENDELLGIVSLRDLAFAVAAEMVMKRLLEMLREELEEI</sequence>
<keyword evidence="1 2" id="KW-0129">CBS domain</keyword>
<evidence type="ECO:0000313" key="4">
    <source>
        <dbReference type="EMBL" id="UXD21811.1"/>
    </source>
</evidence>
<dbReference type="Pfam" id="PF00571">
    <property type="entry name" value="CBS"/>
    <property type="match status" value="2"/>
</dbReference>
<dbReference type="EMBL" id="CP006868">
    <property type="protein sequence ID" value="UXD21811.1"/>
    <property type="molecule type" value="Genomic_DNA"/>
</dbReference>
<name>A0A977PJL6_9CREN</name>
<dbReference type="PANTHER" id="PTHR43080:SF2">
    <property type="entry name" value="CBS DOMAIN-CONTAINING PROTEIN"/>
    <property type="match status" value="1"/>
</dbReference>
<organism evidence="4 5">
    <name type="scientific">Ignicoccus pacificus DSM 13166</name>
    <dbReference type="NCBI Taxonomy" id="940294"/>
    <lineage>
        <taxon>Archaea</taxon>
        <taxon>Thermoproteota</taxon>
        <taxon>Thermoprotei</taxon>
        <taxon>Desulfurococcales</taxon>
        <taxon>Desulfurococcaceae</taxon>
        <taxon>Ignicoccus</taxon>
    </lineage>
</organism>
<protein>
    <recommendedName>
        <fullName evidence="3">CBS domain-containing protein</fullName>
    </recommendedName>
</protein>
<dbReference type="InterPro" id="IPR000644">
    <property type="entry name" value="CBS_dom"/>
</dbReference>
<dbReference type="Gene3D" id="3.10.580.10">
    <property type="entry name" value="CBS-domain"/>
    <property type="match status" value="1"/>
</dbReference>
<evidence type="ECO:0000313" key="5">
    <source>
        <dbReference type="Proteomes" id="UP001063698"/>
    </source>
</evidence>
<dbReference type="CDD" id="cd09836">
    <property type="entry name" value="CBS_pair_arch"/>
    <property type="match status" value="1"/>
</dbReference>
<dbReference type="PROSITE" id="PS51371">
    <property type="entry name" value="CBS"/>
    <property type="match status" value="2"/>
</dbReference>
<proteinExistence type="predicted"/>
<dbReference type="KEGG" id="ipc:IPA_08410"/>
<dbReference type="Proteomes" id="UP001063698">
    <property type="component" value="Chromosome"/>
</dbReference>
<feature type="domain" description="CBS" evidence="3">
    <location>
        <begin position="74"/>
        <end position="130"/>
    </location>
</feature>
<gene>
    <name evidence="4" type="ORF">IPA_08410</name>
</gene>
<evidence type="ECO:0000256" key="2">
    <source>
        <dbReference type="PROSITE-ProRule" id="PRU00703"/>
    </source>
</evidence>
<dbReference type="AlphaFoldDB" id="A0A977PJL6"/>
<feature type="domain" description="CBS" evidence="3">
    <location>
        <begin position="11"/>
        <end position="66"/>
    </location>
</feature>
<evidence type="ECO:0000259" key="3">
    <source>
        <dbReference type="PROSITE" id="PS51371"/>
    </source>
</evidence>
<dbReference type="PANTHER" id="PTHR43080">
    <property type="entry name" value="CBS DOMAIN-CONTAINING PROTEIN CBSX3, MITOCHONDRIAL"/>
    <property type="match status" value="1"/>
</dbReference>
<dbReference type="SMART" id="SM00116">
    <property type="entry name" value="CBS"/>
    <property type="match status" value="2"/>
</dbReference>
<dbReference type="InterPro" id="IPR046342">
    <property type="entry name" value="CBS_dom_sf"/>
</dbReference>
<dbReference type="SUPFAM" id="SSF54631">
    <property type="entry name" value="CBS-domain pair"/>
    <property type="match status" value="1"/>
</dbReference>
<reference evidence="4" key="1">
    <citation type="submission" date="2013-11" db="EMBL/GenBank/DDBJ databases">
        <title>Comparative genomics of Ignicoccus.</title>
        <authorList>
            <person name="Podar M."/>
        </authorList>
    </citation>
    <scope>NUCLEOTIDE SEQUENCE</scope>
    <source>
        <strain evidence="4">DSM 13166</strain>
    </source>
</reference>
<dbReference type="InterPro" id="IPR051257">
    <property type="entry name" value="Diverse_CBS-Domain"/>
</dbReference>